<dbReference type="EMBL" id="VFQE01000001">
    <property type="protein sequence ID" value="TQN41495.1"/>
    <property type="molecule type" value="Genomic_DNA"/>
</dbReference>
<dbReference type="SUPFAM" id="SSF53448">
    <property type="entry name" value="Nucleotide-diphospho-sugar transferases"/>
    <property type="match status" value="1"/>
</dbReference>
<name>A0A543PBP7_9ACTN</name>
<feature type="transmembrane region" description="Helical" evidence="8">
    <location>
        <begin position="281"/>
        <end position="308"/>
    </location>
</feature>
<sequence>MISHPTSPAPSPAAAATEGPLVSLVVPAFNEAENVAGLVELVRQIDANHPGHRFELVVVDDGSSDGTPDLLRAALDGGPVTARIVALSRNFGSHAAITAGFRAARGACAMTLSADLQEPMEVIGRFLAAWEAGNDVVWGVRSTRSVPTGLGNALSRAFSRWFHRWSTIPTYPAEGPSIVLVSRAILEVVNGMQESNRNIFGLVAWAGFNQTTVGFEQLPRPAGRSKWTNAKKIKLVVDSFVEFSQAPARVAGYLGAIICVLAVLAALVAVILAVATDGSAGYWFVTSAVLLTGGLNLGFLSVMGEYVWRAGDDARQRPIYVMRSVHDVVAHRPVAEHAHGSAAAPASPAAAVATAAPAATMPGAATAPIPAVAHARGSATASGA</sequence>
<keyword evidence="6 8" id="KW-1133">Transmembrane helix</keyword>
<evidence type="ECO:0000256" key="2">
    <source>
        <dbReference type="ARBA" id="ARBA00006739"/>
    </source>
</evidence>
<evidence type="ECO:0000259" key="9">
    <source>
        <dbReference type="Pfam" id="PF00535"/>
    </source>
</evidence>
<keyword evidence="5 8" id="KW-0812">Transmembrane</keyword>
<evidence type="ECO:0000256" key="7">
    <source>
        <dbReference type="ARBA" id="ARBA00023136"/>
    </source>
</evidence>
<keyword evidence="7 8" id="KW-0472">Membrane</keyword>
<evidence type="ECO:0000313" key="11">
    <source>
        <dbReference type="Proteomes" id="UP000319865"/>
    </source>
</evidence>
<keyword evidence="11" id="KW-1185">Reference proteome</keyword>
<comment type="caution">
    <text evidence="10">The sequence shown here is derived from an EMBL/GenBank/DDBJ whole genome shotgun (WGS) entry which is preliminary data.</text>
</comment>
<dbReference type="GO" id="GO:0005886">
    <property type="term" value="C:plasma membrane"/>
    <property type="evidence" value="ECO:0007669"/>
    <property type="project" value="TreeGrafter"/>
</dbReference>
<keyword evidence="4 10" id="KW-0808">Transferase</keyword>
<proteinExistence type="inferred from homology"/>
<evidence type="ECO:0000313" key="10">
    <source>
        <dbReference type="EMBL" id="TQN41495.1"/>
    </source>
</evidence>
<accession>A0A543PBP7</accession>
<gene>
    <name evidence="10" type="ORF">FHU33_0863</name>
</gene>
<feature type="domain" description="Glycosyltransferase 2-like" evidence="9">
    <location>
        <begin position="23"/>
        <end position="160"/>
    </location>
</feature>
<dbReference type="Proteomes" id="UP000319865">
    <property type="component" value="Unassembled WGS sequence"/>
</dbReference>
<keyword evidence="3 10" id="KW-0328">Glycosyltransferase</keyword>
<evidence type="ECO:0000256" key="5">
    <source>
        <dbReference type="ARBA" id="ARBA00022692"/>
    </source>
</evidence>
<evidence type="ECO:0000256" key="3">
    <source>
        <dbReference type="ARBA" id="ARBA00022676"/>
    </source>
</evidence>
<dbReference type="InterPro" id="IPR050256">
    <property type="entry name" value="Glycosyltransferase_2"/>
</dbReference>
<evidence type="ECO:0000256" key="4">
    <source>
        <dbReference type="ARBA" id="ARBA00022679"/>
    </source>
</evidence>
<dbReference type="PANTHER" id="PTHR48090:SF1">
    <property type="entry name" value="PROPHAGE BACTOPRENOL GLUCOSYL TRANSFERASE HOMOLOG"/>
    <property type="match status" value="1"/>
</dbReference>
<dbReference type="GO" id="GO:0016757">
    <property type="term" value="F:glycosyltransferase activity"/>
    <property type="evidence" value="ECO:0007669"/>
    <property type="project" value="UniProtKB-KW"/>
</dbReference>
<dbReference type="Gene3D" id="3.90.550.10">
    <property type="entry name" value="Spore Coat Polysaccharide Biosynthesis Protein SpsA, Chain A"/>
    <property type="match status" value="1"/>
</dbReference>
<comment type="subcellular location">
    <subcellularLocation>
        <location evidence="1">Membrane</location>
        <topology evidence="1">Multi-pass membrane protein</topology>
    </subcellularLocation>
</comment>
<evidence type="ECO:0000256" key="6">
    <source>
        <dbReference type="ARBA" id="ARBA00022989"/>
    </source>
</evidence>
<dbReference type="InterPro" id="IPR001173">
    <property type="entry name" value="Glyco_trans_2-like"/>
</dbReference>
<feature type="transmembrane region" description="Helical" evidence="8">
    <location>
        <begin position="250"/>
        <end position="275"/>
    </location>
</feature>
<reference evidence="10 11" key="1">
    <citation type="submission" date="2019-06" db="EMBL/GenBank/DDBJ databases">
        <title>Sequencing the genomes of 1000 actinobacteria strains.</title>
        <authorList>
            <person name="Klenk H.-P."/>
        </authorList>
    </citation>
    <scope>NUCLEOTIDE SEQUENCE [LARGE SCALE GENOMIC DNA]</scope>
    <source>
        <strain evidence="10 11">DSM 46837</strain>
    </source>
</reference>
<evidence type="ECO:0000256" key="1">
    <source>
        <dbReference type="ARBA" id="ARBA00004141"/>
    </source>
</evidence>
<comment type="similarity">
    <text evidence="2">Belongs to the glycosyltransferase 2 family.</text>
</comment>
<dbReference type="Pfam" id="PF00535">
    <property type="entry name" value="Glycos_transf_2"/>
    <property type="match status" value="1"/>
</dbReference>
<evidence type="ECO:0000256" key="8">
    <source>
        <dbReference type="SAM" id="Phobius"/>
    </source>
</evidence>
<dbReference type="CDD" id="cd04187">
    <property type="entry name" value="DPM1_like_bac"/>
    <property type="match status" value="1"/>
</dbReference>
<dbReference type="PANTHER" id="PTHR48090">
    <property type="entry name" value="UNDECAPRENYL-PHOSPHATE 4-DEOXY-4-FORMAMIDO-L-ARABINOSE TRANSFERASE-RELATED"/>
    <property type="match status" value="1"/>
</dbReference>
<dbReference type="OrthoDB" id="9811884at2"/>
<dbReference type="AlphaFoldDB" id="A0A543PBP7"/>
<dbReference type="RefSeq" id="WP_142024236.1">
    <property type="nucleotide sequence ID" value="NZ_VFQE01000001.1"/>
</dbReference>
<protein>
    <submittedName>
        <fullName evidence="10">Dolichol-phosphate mannosyltransferase</fullName>
    </submittedName>
</protein>
<organism evidence="10 11">
    <name type="scientific">Blastococcus colisei</name>
    <dbReference type="NCBI Taxonomy" id="1564162"/>
    <lineage>
        <taxon>Bacteria</taxon>
        <taxon>Bacillati</taxon>
        <taxon>Actinomycetota</taxon>
        <taxon>Actinomycetes</taxon>
        <taxon>Geodermatophilales</taxon>
        <taxon>Geodermatophilaceae</taxon>
        <taxon>Blastococcus</taxon>
    </lineage>
</organism>
<dbReference type="InterPro" id="IPR029044">
    <property type="entry name" value="Nucleotide-diphossugar_trans"/>
</dbReference>